<dbReference type="InterPro" id="IPR015590">
    <property type="entry name" value="Aldehyde_DH_dom"/>
</dbReference>
<organism evidence="4 5">
    <name type="scientific">Nitrococcus mobilis Nb-231</name>
    <dbReference type="NCBI Taxonomy" id="314278"/>
    <lineage>
        <taxon>Bacteria</taxon>
        <taxon>Pseudomonadati</taxon>
        <taxon>Pseudomonadota</taxon>
        <taxon>Gammaproteobacteria</taxon>
        <taxon>Chromatiales</taxon>
        <taxon>Ectothiorhodospiraceae</taxon>
        <taxon>Nitrococcus</taxon>
    </lineage>
</organism>
<dbReference type="InterPro" id="IPR016161">
    <property type="entry name" value="Ald_DH/histidinol_DH"/>
</dbReference>
<evidence type="ECO:0000256" key="2">
    <source>
        <dbReference type="SAM" id="MobiDB-lite"/>
    </source>
</evidence>
<comment type="caution">
    <text evidence="4">The sequence shown here is derived from an EMBL/GenBank/DDBJ whole genome shotgun (WGS) entry which is preliminary data.</text>
</comment>
<name>A4BL70_9GAMM</name>
<evidence type="ECO:0000259" key="3">
    <source>
        <dbReference type="Pfam" id="PF00171"/>
    </source>
</evidence>
<keyword evidence="5" id="KW-1185">Reference proteome</keyword>
<dbReference type="InterPro" id="IPR016163">
    <property type="entry name" value="Ald_DH_C"/>
</dbReference>
<gene>
    <name evidence="4" type="ORF">NB231_14598</name>
</gene>
<feature type="domain" description="Aldehyde dehydrogenase" evidence="3">
    <location>
        <begin position="205"/>
        <end position="361"/>
    </location>
</feature>
<dbReference type="GO" id="GO:0016620">
    <property type="term" value="F:oxidoreductase activity, acting on the aldehyde or oxo group of donors, NAD or NADP as acceptor"/>
    <property type="evidence" value="ECO:0007669"/>
    <property type="project" value="InterPro"/>
</dbReference>
<reference evidence="4 5" key="1">
    <citation type="submission" date="2006-02" db="EMBL/GenBank/DDBJ databases">
        <authorList>
            <person name="Waterbury J."/>
            <person name="Ferriera S."/>
            <person name="Johnson J."/>
            <person name="Kravitz S."/>
            <person name="Halpern A."/>
            <person name="Remington K."/>
            <person name="Beeson K."/>
            <person name="Tran B."/>
            <person name="Rogers Y.-H."/>
            <person name="Friedman R."/>
            <person name="Venter J.C."/>
        </authorList>
    </citation>
    <scope>NUCLEOTIDE SEQUENCE [LARGE SCALE GENOMIC DNA]</scope>
    <source>
        <strain evidence="4 5">Nb-231</strain>
    </source>
</reference>
<sequence length="578" mass="63894">MRSDHLRKNMNSPNFSADAPEVSPTPSERVDTLLERLAARKDDWVRTPIERRIRLLDRCIACTQAVAKDWVRAACRAKGLDPNEPRAGEEWLSGPLTTTRNLRLLAEALAQGGRPQLSEMSQRRNGQWVARVFPTSRWDRLLFRGFYGEVWIAPDRAPTQGRSYRMKAADEFPTGHVALVLGAGNVSSIGPMDALYKLFVENKVVILKTSPVNAYLQPYWEASFRPLIDEGVFYVIRGGANVGRHLVQHEKVDTIHITGSNQTHDAILWGADPKEQARRKAAGEPLVDKPISSELGAVTPVLAVPGPWSDTDLAYQARHVAAMVANNASFNCNAAQVLAVAERWPQSEVFFKKVAQALAAIPPREAYYPGAQARYARFLEHYPQAVALDPRSSSATPWTLIPGVPAEPGEFALANEAFCGILAQTRLPASTPASFLEAMVEFANEACWGTLSCVILIHPKTQRAYAKKLDSAIERLRYGNIGINVWTGVSYGMTSPTWGAFPGHPLEDIRSGRGVVHNTFMFDHPERSVVYAPFRVRPTPAWFADHRTAHRLGEALTRFEAKPGLLRLSAVLSAALRG</sequence>
<dbReference type="Proteomes" id="UP000003374">
    <property type="component" value="Unassembled WGS sequence"/>
</dbReference>
<proteinExistence type="predicted"/>
<dbReference type="SUPFAM" id="SSF53720">
    <property type="entry name" value="ALDH-like"/>
    <property type="match status" value="1"/>
</dbReference>
<dbReference type="HOGENOM" id="CLU_487206_0_0_6"/>
<protein>
    <recommendedName>
        <fullName evidence="3">Aldehyde dehydrogenase domain-containing protein</fullName>
    </recommendedName>
</protein>
<dbReference type="STRING" id="314278.NB231_14598"/>
<dbReference type="Gene3D" id="3.40.605.10">
    <property type="entry name" value="Aldehyde Dehydrogenase, Chain A, domain 1"/>
    <property type="match status" value="1"/>
</dbReference>
<keyword evidence="1" id="KW-0560">Oxidoreductase</keyword>
<feature type="region of interest" description="Disordered" evidence="2">
    <location>
        <begin position="1"/>
        <end position="28"/>
    </location>
</feature>
<dbReference type="Pfam" id="PF00171">
    <property type="entry name" value="Aldedh"/>
    <property type="match status" value="1"/>
</dbReference>
<dbReference type="EMBL" id="AAOF01000001">
    <property type="protein sequence ID" value="EAR23058.1"/>
    <property type="molecule type" value="Genomic_DNA"/>
</dbReference>
<dbReference type="eggNOG" id="COG1012">
    <property type="taxonomic scope" value="Bacteria"/>
</dbReference>
<dbReference type="InterPro" id="IPR016162">
    <property type="entry name" value="Ald_DH_N"/>
</dbReference>
<dbReference type="AlphaFoldDB" id="A4BL70"/>
<evidence type="ECO:0000313" key="5">
    <source>
        <dbReference type="Proteomes" id="UP000003374"/>
    </source>
</evidence>
<evidence type="ECO:0000256" key="1">
    <source>
        <dbReference type="ARBA" id="ARBA00023002"/>
    </source>
</evidence>
<evidence type="ECO:0000313" key="4">
    <source>
        <dbReference type="EMBL" id="EAR23058.1"/>
    </source>
</evidence>
<accession>A4BL70</accession>
<dbReference type="Gene3D" id="3.40.309.10">
    <property type="entry name" value="Aldehyde Dehydrogenase, Chain A, domain 2"/>
    <property type="match status" value="1"/>
</dbReference>